<evidence type="ECO:0000313" key="10">
    <source>
        <dbReference type="EMBL" id="NIJ09505.1"/>
    </source>
</evidence>
<sequence>MKILSPLIILALTALPQAALAKAKRPGVWAQTYTDRPADPSIRFGQLPNGLRYAIRKNATPASEISLRLYIGSGSLDEPKGSEGLAHFLEHIAFRGSANVADGEAMRILARQGLAVGADANAGTTPESTVFSFDFPQGGKPAIDTGLMLFREIAGKLTISDKSVDAERGVILSEERLRDAPGFHAAKAAIGFMLQGQLGADRLPIGHTDVIRHATAAQLRAFYEAWYRPENAAIVAVGDFDPDIVETQIKALFADWQGKGTPPQPPVLGPPARRGEEVRLFSEPGAPTSAQINWVRPFDDRADTPDREREDYDGQVAQVVLNQRLQDIARRAGAPFLGAALGQNNTLDSANITTLAINPLPDAPVPSIRAAIDEQQRALRFGISQTELSRALQTISTTMANAAASANSRPSPAIATTIVRDIATNEVTRSPEQNQADIQEWNRFLSLRNVNNALKRSFSGSGPLIFFSSAQPLTGGEAALRSAYDDAGKGLAAPAAAADLPGWPYTNFGTPGRVVQKREIADLGVTVVTFANGVVLGIKPQKMTANEAWVNTSFGAGRLGLPPEKAQSYWMVGLPPILIEGGTGKLAAGEMQRVLTGKSVNVGLALGDDIFALQGKTVTRDLLTELQLQAAYLTDPGFRPESVTRAQIAVGQMIAQIDSTPTGVAKRDIALLMHNGDPRWAPLPTAAQLAQSRPQDLIALIDTALGSALQVVIVGDVTVDQAIDAVAATLGALPPRTPRVDPQPRDIRPPAPNMVPKRLDHSGRADQAVAFETWPTDGYFANPQEALALMVTADVIKSRLFDQLREAEGATYSPEVSAPSSNVLPHFGSVEAQVEVAPEKTAAVFTLLDSITADLRAKPLSADELDRAKQPLIDKRKRDLQGNSFWTGIVSLALRDPRALDAARTMVSGLEKVSAADVQRVSAKYLLPNRAIRVVVKAKGAP</sequence>
<keyword evidence="5" id="KW-0482">Metalloprotease</keyword>
<reference evidence="10 11" key="1">
    <citation type="submission" date="2020-03" db="EMBL/GenBank/DDBJ databases">
        <title>Genomic Encyclopedia of Type Strains, Phase III (KMG-III): the genomes of soil and plant-associated and newly described type strains.</title>
        <authorList>
            <person name="Whitman W."/>
        </authorList>
    </citation>
    <scope>NUCLEOTIDE SEQUENCE [LARGE SCALE GENOMIC DNA]</scope>
    <source>
        <strain evidence="10 11">CECT 8804</strain>
    </source>
</reference>
<feature type="domain" description="Peptidase M16 N-terminal" evidence="8">
    <location>
        <begin position="57"/>
        <end position="174"/>
    </location>
</feature>
<dbReference type="Gene3D" id="3.30.830.10">
    <property type="entry name" value="Metalloenzyme, LuxS/M16 peptidase-like"/>
    <property type="match status" value="4"/>
</dbReference>
<dbReference type="InterPro" id="IPR007863">
    <property type="entry name" value="Peptidase_M16_C"/>
</dbReference>
<feature type="domain" description="Peptidase M16 C-terminal" evidence="9">
    <location>
        <begin position="214"/>
        <end position="393"/>
    </location>
</feature>
<keyword evidence="2 10" id="KW-0645">Protease</keyword>
<evidence type="ECO:0000259" key="8">
    <source>
        <dbReference type="Pfam" id="PF00675"/>
    </source>
</evidence>
<dbReference type="SUPFAM" id="SSF63411">
    <property type="entry name" value="LuxS/MPP-like metallohydrolase"/>
    <property type="match status" value="3"/>
</dbReference>
<keyword evidence="4" id="KW-0862">Zinc</keyword>
<keyword evidence="3 10" id="KW-0378">Hydrolase</keyword>
<name>A0ABX0U0I0_9SPHN</name>
<comment type="similarity">
    <text evidence="1">Belongs to the peptidase M16 family.</text>
</comment>
<keyword evidence="7" id="KW-0732">Signal</keyword>
<dbReference type="InterPro" id="IPR011765">
    <property type="entry name" value="Pept_M16_N"/>
</dbReference>
<keyword evidence="11" id="KW-1185">Reference proteome</keyword>
<evidence type="ECO:0000256" key="1">
    <source>
        <dbReference type="ARBA" id="ARBA00007261"/>
    </source>
</evidence>
<dbReference type="PANTHER" id="PTHR43690">
    <property type="entry name" value="NARDILYSIN"/>
    <property type="match status" value="1"/>
</dbReference>
<accession>A0ABX0U0I0</accession>
<feature type="region of interest" description="Disordered" evidence="6">
    <location>
        <begin position="734"/>
        <end position="760"/>
    </location>
</feature>
<feature type="domain" description="Peptidase M16 C-terminal" evidence="9">
    <location>
        <begin position="709"/>
        <end position="871"/>
    </location>
</feature>
<dbReference type="InterPro" id="IPR011249">
    <property type="entry name" value="Metalloenz_LuxS/M16"/>
</dbReference>
<dbReference type="GO" id="GO:0006508">
    <property type="term" value="P:proteolysis"/>
    <property type="evidence" value="ECO:0007669"/>
    <property type="project" value="UniProtKB-KW"/>
</dbReference>
<organism evidence="10 11">
    <name type="scientific">Sphingomonas vulcanisoli</name>
    <dbReference type="NCBI Taxonomy" id="1658060"/>
    <lineage>
        <taxon>Bacteria</taxon>
        <taxon>Pseudomonadati</taxon>
        <taxon>Pseudomonadota</taxon>
        <taxon>Alphaproteobacteria</taxon>
        <taxon>Sphingomonadales</taxon>
        <taxon>Sphingomonadaceae</taxon>
        <taxon>Sphingomonas</taxon>
    </lineage>
</organism>
<dbReference type="GO" id="GO:0008233">
    <property type="term" value="F:peptidase activity"/>
    <property type="evidence" value="ECO:0007669"/>
    <property type="project" value="UniProtKB-KW"/>
</dbReference>
<comment type="caution">
    <text evidence="10">The sequence shown here is derived from an EMBL/GenBank/DDBJ whole genome shotgun (WGS) entry which is preliminary data.</text>
</comment>
<feature type="compositionally biased region" description="Basic and acidic residues" evidence="6">
    <location>
        <begin position="738"/>
        <end position="748"/>
    </location>
</feature>
<dbReference type="Proteomes" id="UP000727456">
    <property type="component" value="Unassembled WGS sequence"/>
</dbReference>
<protein>
    <submittedName>
        <fullName evidence="10">Zinc protease</fullName>
        <ecNumber evidence="10">3.4.24.-</ecNumber>
    </submittedName>
</protein>
<evidence type="ECO:0000256" key="6">
    <source>
        <dbReference type="SAM" id="MobiDB-lite"/>
    </source>
</evidence>
<evidence type="ECO:0000256" key="3">
    <source>
        <dbReference type="ARBA" id="ARBA00022801"/>
    </source>
</evidence>
<feature type="signal peptide" evidence="7">
    <location>
        <begin position="1"/>
        <end position="21"/>
    </location>
</feature>
<evidence type="ECO:0000256" key="2">
    <source>
        <dbReference type="ARBA" id="ARBA00022670"/>
    </source>
</evidence>
<dbReference type="PANTHER" id="PTHR43690:SF17">
    <property type="entry name" value="PROTEIN YHJJ"/>
    <property type="match status" value="1"/>
</dbReference>
<feature type="chain" id="PRO_5045460797" evidence="7">
    <location>
        <begin position="22"/>
        <end position="942"/>
    </location>
</feature>
<dbReference type="Pfam" id="PF05193">
    <property type="entry name" value="Peptidase_M16_C"/>
    <property type="match status" value="2"/>
</dbReference>
<dbReference type="Pfam" id="PF00675">
    <property type="entry name" value="Peptidase_M16"/>
    <property type="match status" value="1"/>
</dbReference>
<dbReference type="EMBL" id="JAAOZC010000012">
    <property type="protein sequence ID" value="NIJ09505.1"/>
    <property type="molecule type" value="Genomic_DNA"/>
</dbReference>
<gene>
    <name evidence="10" type="ORF">FHS31_003138</name>
</gene>
<evidence type="ECO:0000256" key="7">
    <source>
        <dbReference type="SAM" id="SignalP"/>
    </source>
</evidence>
<dbReference type="EC" id="3.4.24.-" evidence="10"/>
<proteinExistence type="inferred from homology"/>
<evidence type="ECO:0000256" key="4">
    <source>
        <dbReference type="ARBA" id="ARBA00022833"/>
    </source>
</evidence>
<dbReference type="RefSeq" id="WP_167075201.1">
    <property type="nucleotide sequence ID" value="NZ_JAAOZC010000012.1"/>
</dbReference>
<evidence type="ECO:0000259" key="9">
    <source>
        <dbReference type="Pfam" id="PF05193"/>
    </source>
</evidence>
<evidence type="ECO:0000313" key="11">
    <source>
        <dbReference type="Proteomes" id="UP000727456"/>
    </source>
</evidence>
<evidence type="ECO:0000256" key="5">
    <source>
        <dbReference type="ARBA" id="ARBA00023049"/>
    </source>
</evidence>
<dbReference type="InterPro" id="IPR050626">
    <property type="entry name" value="Peptidase_M16"/>
</dbReference>